<dbReference type="InterPro" id="IPR018392">
    <property type="entry name" value="LysM"/>
</dbReference>
<dbReference type="STRING" id="497965.Cyan7822_1984"/>
<dbReference type="CDD" id="cd00118">
    <property type="entry name" value="LysM"/>
    <property type="match status" value="1"/>
</dbReference>
<evidence type="ECO:0000259" key="1">
    <source>
        <dbReference type="PROSITE" id="PS51782"/>
    </source>
</evidence>
<organism evidence="2 3">
    <name type="scientific">Gloeothece verrucosa (strain PCC 7822)</name>
    <name type="common">Cyanothece sp. (strain PCC 7822)</name>
    <dbReference type="NCBI Taxonomy" id="497965"/>
    <lineage>
        <taxon>Bacteria</taxon>
        <taxon>Bacillati</taxon>
        <taxon>Cyanobacteriota</taxon>
        <taxon>Cyanophyceae</taxon>
        <taxon>Oscillatoriophycideae</taxon>
        <taxon>Chroococcales</taxon>
        <taxon>Aphanothecaceae</taxon>
        <taxon>Gloeothece</taxon>
        <taxon>Gloeothece verrucosa</taxon>
    </lineage>
</organism>
<reference evidence="3" key="1">
    <citation type="journal article" date="2011" name="MBio">
        <title>Novel metabolic attributes of the genus Cyanothece, comprising a group of unicellular nitrogen-fixing Cyanobacteria.</title>
        <authorList>
            <person name="Bandyopadhyay A."/>
            <person name="Elvitigala T."/>
            <person name="Welsh E."/>
            <person name="Stockel J."/>
            <person name="Liberton M."/>
            <person name="Min H."/>
            <person name="Sherman L.A."/>
            <person name="Pakrasi H.B."/>
        </authorList>
    </citation>
    <scope>NUCLEOTIDE SEQUENCE [LARGE SCALE GENOMIC DNA]</scope>
    <source>
        <strain evidence="3">PCC 7822</strain>
    </source>
</reference>
<dbReference type="eggNOG" id="COG0739">
    <property type="taxonomic scope" value="Bacteria"/>
</dbReference>
<dbReference type="eggNOG" id="COG1388">
    <property type="taxonomic scope" value="Bacteria"/>
</dbReference>
<protein>
    <submittedName>
        <fullName evidence="2">Peptidase M23</fullName>
    </submittedName>
</protein>
<proteinExistence type="predicted"/>
<dbReference type="Pfam" id="PF01551">
    <property type="entry name" value="Peptidase_M23"/>
    <property type="match status" value="1"/>
</dbReference>
<gene>
    <name evidence="2" type="ordered locus">Cyan7822_1984</name>
</gene>
<dbReference type="SMART" id="SM00257">
    <property type="entry name" value="LysM"/>
    <property type="match status" value="1"/>
</dbReference>
<name>E0UBM2_GLOV7</name>
<sequence>MPVFAQVDIIKKPNTQTPSCPPPALSRVKHHQVREGETIPIIARYYNLTSETLIRFNPGLEKGTVAVGQVILIPPFNGIRVEVRPGATWKDLEDVYGVRADVLFEVNGCQMKPSVVFIPGVSWTARNKKTNDYTGLSGYPLPFLAQVGLEYGWQENPINKRRLFHSGIDLLAPVGTPVLAAGAGTVVYVGPQESYGILIVINHSDVRQTRYAHLSRVSVKIGQQVNTGDVIGAVGTTGEPDLPSPHLHFEVRYKFPVGWVAQDPQINLTKESPAASP</sequence>
<dbReference type="InterPro" id="IPR036779">
    <property type="entry name" value="LysM_dom_sf"/>
</dbReference>
<dbReference type="PANTHER" id="PTHR21666">
    <property type="entry name" value="PEPTIDASE-RELATED"/>
    <property type="match status" value="1"/>
</dbReference>
<dbReference type="EMBL" id="CP002198">
    <property type="protein sequence ID" value="ADN13966.1"/>
    <property type="molecule type" value="Genomic_DNA"/>
</dbReference>
<dbReference type="RefSeq" id="WP_013322072.1">
    <property type="nucleotide sequence ID" value="NC_014501.1"/>
</dbReference>
<dbReference type="PANTHER" id="PTHR21666:SF290">
    <property type="entry name" value="PEPTIDASE M23 DOMAIN PROTEIN"/>
    <property type="match status" value="1"/>
</dbReference>
<dbReference type="GO" id="GO:0004222">
    <property type="term" value="F:metalloendopeptidase activity"/>
    <property type="evidence" value="ECO:0007669"/>
    <property type="project" value="TreeGrafter"/>
</dbReference>
<dbReference type="Proteomes" id="UP000008206">
    <property type="component" value="Chromosome"/>
</dbReference>
<dbReference type="HOGENOM" id="CLU_029425_7_1_3"/>
<dbReference type="PROSITE" id="PS51782">
    <property type="entry name" value="LYSM"/>
    <property type="match status" value="1"/>
</dbReference>
<feature type="domain" description="LysM" evidence="1">
    <location>
        <begin position="29"/>
        <end position="73"/>
    </location>
</feature>
<dbReference type="CDD" id="cd12797">
    <property type="entry name" value="M23_peptidase"/>
    <property type="match status" value="1"/>
</dbReference>
<keyword evidence="3" id="KW-1185">Reference proteome</keyword>
<dbReference type="OrthoDB" id="507840at2"/>
<accession>E0UBM2</accession>
<evidence type="ECO:0000313" key="2">
    <source>
        <dbReference type="EMBL" id="ADN13966.1"/>
    </source>
</evidence>
<dbReference type="AlphaFoldDB" id="E0UBM2"/>
<dbReference type="InterPro" id="IPR011055">
    <property type="entry name" value="Dup_hybrid_motif"/>
</dbReference>
<dbReference type="InterPro" id="IPR016047">
    <property type="entry name" value="M23ase_b-sheet_dom"/>
</dbReference>
<evidence type="ECO:0000313" key="3">
    <source>
        <dbReference type="Proteomes" id="UP000008206"/>
    </source>
</evidence>
<dbReference type="SUPFAM" id="SSF51261">
    <property type="entry name" value="Duplicated hybrid motif"/>
    <property type="match status" value="1"/>
</dbReference>
<dbReference type="KEGG" id="cyj:Cyan7822_1984"/>
<dbReference type="InterPro" id="IPR050570">
    <property type="entry name" value="Cell_wall_metabolism_enzyme"/>
</dbReference>
<dbReference type="Gene3D" id="3.10.350.10">
    <property type="entry name" value="LysM domain"/>
    <property type="match status" value="1"/>
</dbReference>
<dbReference type="Gene3D" id="2.70.70.10">
    <property type="entry name" value="Glucose Permease (Domain IIA)"/>
    <property type="match status" value="1"/>
</dbReference>
<dbReference type="Pfam" id="PF01476">
    <property type="entry name" value="LysM"/>
    <property type="match status" value="1"/>
</dbReference>